<evidence type="ECO:0000313" key="9">
    <source>
        <dbReference type="EMBL" id="MBB6214050.1"/>
    </source>
</evidence>
<evidence type="ECO:0000256" key="7">
    <source>
        <dbReference type="ARBA" id="ARBA00023204"/>
    </source>
</evidence>
<dbReference type="Pfam" id="PF12705">
    <property type="entry name" value="PDDEXK_1"/>
    <property type="match status" value="1"/>
</dbReference>
<reference evidence="9 10" key="1">
    <citation type="submission" date="2020-08" db="EMBL/GenBank/DDBJ databases">
        <title>Genomic Encyclopedia of Type Strains, Phase IV (KMG-IV): sequencing the most valuable type-strain genomes for metagenomic binning, comparative biology and taxonomic classification.</title>
        <authorList>
            <person name="Goeker M."/>
        </authorList>
    </citation>
    <scope>NUCLEOTIDE SEQUENCE [LARGE SCALE GENOMIC DNA]</scope>
    <source>
        <strain evidence="9 10">DSM 103526</strain>
    </source>
</reference>
<keyword evidence="2" id="KW-0227">DNA damage</keyword>
<dbReference type="InterPro" id="IPR038726">
    <property type="entry name" value="PDDEXK_AddAB-type"/>
</dbReference>
<dbReference type="InterPro" id="IPR011604">
    <property type="entry name" value="PDDEXK-like_dom_sf"/>
</dbReference>
<dbReference type="Proteomes" id="UP000579281">
    <property type="component" value="Unassembled WGS sequence"/>
</dbReference>
<keyword evidence="4" id="KW-0347">Helicase</keyword>
<evidence type="ECO:0000256" key="5">
    <source>
        <dbReference type="ARBA" id="ARBA00022840"/>
    </source>
</evidence>
<evidence type="ECO:0000313" key="10">
    <source>
        <dbReference type="Proteomes" id="UP000579281"/>
    </source>
</evidence>
<gene>
    <name evidence="9" type="ORF">HNQ80_000119</name>
</gene>
<keyword evidence="9" id="KW-0540">Nuclease</keyword>
<evidence type="ECO:0000259" key="8">
    <source>
        <dbReference type="Pfam" id="PF12705"/>
    </source>
</evidence>
<evidence type="ECO:0000256" key="1">
    <source>
        <dbReference type="ARBA" id="ARBA00022741"/>
    </source>
</evidence>
<dbReference type="Gene3D" id="3.90.320.10">
    <property type="match status" value="1"/>
</dbReference>
<dbReference type="EMBL" id="JACHEN010000001">
    <property type="protein sequence ID" value="MBB6214050.1"/>
    <property type="molecule type" value="Genomic_DNA"/>
</dbReference>
<evidence type="ECO:0000256" key="3">
    <source>
        <dbReference type="ARBA" id="ARBA00022801"/>
    </source>
</evidence>
<dbReference type="GO" id="GO:0004527">
    <property type="term" value="F:exonuclease activity"/>
    <property type="evidence" value="ECO:0007669"/>
    <property type="project" value="UniProtKB-KW"/>
</dbReference>
<dbReference type="RefSeq" id="WP_184307120.1">
    <property type="nucleotide sequence ID" value="NZ_JACHEN010000001.1"/>
</dbReference>
<dbReference type="GO" id="GO:0003677">
    <property type="term" value="F:DNA binding"/>
    <property type="evidence" value="ECO:0007669"/>
    <property type="project" value="UniProtKB-KW"/>
</dbReference>
<dbReference type="GO" id="GO:0005524">
    <property type="term" value="F:ATP binding"/>
    <property type="evidence" value="ECO:0007669"/>
    <property type="project" value="UniProtKB-KW"/>
</dbReference>
<protein>
    <submittedName>
        <fullName evidence="9">CRISPR/Cas system-associated exonuclease Cas4 (RecB family)</fullName>
    </submittedName>
</protein>
<evidence type="ECO:0000256" key="6">
    <source>
        <dbReference type="ARBA" id="ARBA00023125"/>
    </source>
</evidence>
<accession>A0A841KPM6</accession>
<proteinExistence type="predicted"/>
<dbReference type="AlphaFoldDB" id="A0A841KPM6"/>
<organism evidence="9 10">
    <name type="scientific">Anaerosolibacter carboniphilus</name>
    <dbReference type="NCBI Taxonomy" id="1417629"/>
    <lineage>
        <taxon>Bacteria</taxon>
        <taxon>Bacillati</taxon>
        <taxon>Bacillota</taxon>
        <taxon>Clostridia</taxon>
        <taxon>Peptostreptococcales</taxon>
        <taxon>Thermotaleaceae</taxon>
        <taxon>Anaerosolibacter</taxon>
    </lineage>
</organism>
<comment type="caution">
    <text evidence="9">The sequence shown here is derived from an EMBL/GenBank/DDBJ whole genome shotgun (WGS) entry which is preliminary data.</text>
</comment>
<name>A0A841KPM6_9FIRM</name>
<keyword evidence="3" id="KW-0378">Hydrolase</keyword>
<keyword evidence="7" id="KW-0234">DNA repair</keyword>
<keyword evidence="9" id="KW-0269">Exonuclease</keyword>
<keyword evidence="10" id="KW-1185">Reference proteome</keyword>
<keyword evidence="6" id="KW-0238">DNA-binding</keyword>
<dbReference type="PROSITE" id="PS51257">
    <property type="entry name" value="PROKAR_LIPOPROTEIN"/>
    <property type="match status" value="1"/>
</dbReference>
<evidence type="ECO:0000256" key="2">
    <source>
        <dbReference type="ARBA" id="ARBA00022763"/>
    </source>
</evidence>
<dbReference type="GO" id="GO:0004386">
    <property type="term" value="F:helicase activity"/>
    <property type="evidence" value="ECO:0007669"/>
    <property type="project" value="UniProtKB-KW"/>
</dbReference>
<dbReference type="GO" id="GO:0006281">
    <property type="term" value="P:DNA repair"/>
    <property type="evidence" value="ECO:0007669"/>
    <property type="project" value="UniProtKB-KW"/>
</dbReference>
<feature type="domain" description="PD-(D/E)XK endonuclease-like" evidence="8">
    <location>
        <begin position="11"/>
        <end position="241"/>
    </location>
</feature>
<keyword evidence="5" id="KW-0067">ATP-binding</keyword>
<sequence length="259" mass="30986">MKETRLEQLYFSQYGLQLFQGCPLRFKKRYLEGLTWKLNRLANSDVFHGQEQGRLFHILAERYFLGIPTGIEKIHQEKTLHQWMEALKLFLPVLPENQYFPEFELRLHKGEVKLQGKYDLIRVDREGKVTIFDWKTEEKILSLPKVQRSFQTILYRFLMVEAGAAILRETVKPENIHMIYWQPNHPGKAIKLAYTTELYEQDKKFLESMIKEIKAFDFDAYHKEQTDVKICRYCEYHSICHKQPGNYDRILTEDEDNGE</sequence>
<keyword evidence="1" id="KW-0547">Nucleotide-binding</keyword>
<evidence type="ECO:0000256" key="4">
    <source>
        <dbReference type="ARBA" id="ARBA00022806"/>
    </source>
</evidence>